<dbReference type="PIRSF" id="PIRSF006603">
    <property type="entry name" value="DinF"/>
    <property type="match status" value="1"/>
</dbReference>
<dbReference type="Pfam" id="PF01554">
    <property type="entry name" value="MatE"/>
    <property type="match status" value="2"/>
</dbReference>
<reference evidence="11 12" key="1">
    <citation type="submission" date="2009-01" db="EMBL/GenBank/DDBJ databases">
        <authorList>
            <person name="Fulton L."/>
            <person name="Clifton S."/>
            <person name="Fulton B."/>
            <person name="Xu J."/>
            <person name="Minx P."/>
            <person name="Pepin K.H."/>
            <person name="Johnson M."/>
            <person name="Bhonagiri V."/>
            <person name="Nash W.E."/>
            <person name="Mardis E.R."/>
            <person name="Wilson R.K."/>
        </authorList>
    </citation>
    <scope>NUCLEOTIDE SEQUENCE [LARGE SCALE GENOMIC DNA]</scope>
    <source>
        <strain evidence="11 12">DSM 3353</strain>
    </source>
</reference>
<comment type="similarity">
    <text evidence="2">Belongs to the multi antimicrobial extrusion (MATE) (TC 2.A.66.1) family. MepA subfamily.</text>
</comment>
<evidence type="ECO:0000256" key="2">
    <source>
        <dbReference type="ARBA" id="ARBA00008417"/>
    </source>
</evidence>
<feature type="transmembrane region" description="Helical" evidence="10">
    <location>
        <begin position="377"/>
        <end position="395"/>
    </location>
</feature>
<dbReference type="NCBIfam" id="TIGR00797">
    <property type="entry name" value="matE"/>
    <property type="match status" value="1"/>
</dbReference>
<keyword evidence="8 10" id="KW-0472">Membrane</keyword>
<feature type="transmembrane region" description="Helical" evidence="10">
    <location>
        <begin position="152"/>
        <end position="172"/>
    </location>
</feature>
<dbReference type="AlphaFoldDB" id="C0EU75"/>
<feature type="transmembrane region" description="Helical" evidence="10">
    <location>
        <begin position="184"/>
        <end position="204"/>
    </location>
</feature>
<evidence type="ECO:0000256" key="5">
    <source>
        <dbReference type="ARBA" id="ARBA00022475"/>
    </source>
</evidence>
<evidence type="ECO:0000256" key="3">
    <source>
        <dbReference type="ARBA" id="ARBA00022106"/>
    </source>
</evidence>
<dbReference type="InterPro" id="IPR045070">
    <property type="entry name" value="MATE_MepA-like"/>
</dbReference>
<feature type="transmembrane region" description="Helical" evidence="10">
    <location>
        <begin position="402"/>
        <end position="423"/>
    </location>
</feature>
<dbReference type="GO" id="GO:0005886">
    <property type="term" value="C:plasma membrane"/>
    <property type="evidence" value="ECO:0007669"/>
    <property type="project" value="UniProtKB-SubCell"/>
</dbReference>
<dbReference type="eggNOG" id="COG0534">
    <property type="taxonomic scope" value="Bacteria"/>
</dbReference>
<dbReference type="CDD" id="cd13143">
    <property type="entry name" value="MATE_MepA_like"/>
    <property type="match status" value="1"/>
</dbReference>
<feature type="transmembrane region" description="Helical" evidence="10">
    <location>
        <begin position="435"/>
        <end position="455"/>
    </location>
</feature>
<dbReference type="PANTHER" id="PTHR43823:SF3">
    <property type="entry name" value="MULTIDRUG EXPORT PROTEIN MEPA"/>
    <property type="match status" value="1"/>
</dbReference>
<feature type="transmembrane region" description="Helical" evidence="10">
    <location>
        <begin position="29"/>
        <end position="50"/>
    </location>
</feature>
<name>C0EU75_9FIRM</name>
<keyword evidence="5" id="KW-1003">Cell membrane</keyword>
<keyword evidence="6 10" id="KW-0812">Transmembrane</keyword>
<proteinExistence type="inferred from homology"/>
<dbReference type="InterPro" id="IPR002528">
    <property type="entry name" value="MATE_fam"/>
</dbReference>
<evidence type="ECO:0000256" key="6">
    <source>
        <dbReference type="ARBA" id="ARBA00022692"/>
    </source>
</evidence>
<keyword evidence="4" id="KW-0813">Transport</keyword>
<feature type="transmembrane region" description="Helical" evidence="10">
    <location>
        <begin position="334"/>
        <end position="357"/>
    </location>
</feature>
<feature type="transmembrane region" description="Helical" evidence="10">
    <location>
        <begin position="286"/>
        <end position="305"/>
    </location>
</feature>
<keyword evidence="7 10" id="KW-1133">Transmembrane helix</keyword>
<sequence>MCEPILIKGDYIFMQDNKNFLAAEPIGKLLLKLSIPTVIAQLINMLYNIVDRIYIGHIPSDGSLALTGVGVCMPIIMIVTAFAALVSSGGAPRASIYMGKQDNESAENILGNCFLLQIVISLILTAILLIWSKDLLLAFGASENTISYATDYMHIYAFGTLFVQLTLGMNAFITAQGFTTISMVSVLIGAICNITLDPVFIFAFHMGVKGAALATVISQAISTIWVVSFLCGEKTHLHLRKKYMRLEPKVSVPCVTLGLAAFIMQASESIVTVCFNSSLLRYGGDIAVGAMTILTSVMQFAMLPLQGIAQGAQPISSYNYGAKNTNRVKKTFRLLLMTCLSYSALLWAAVQLIPRVFVSIFTADASLINFTAPMLRIYLGGLFLFGIQIACQMTFTSLGKAVNSIVVAVVRKFVLLLPLIYIMPHVVSNPTTGVYMAEPIADIIAVLFTSVLFSFQFKKALAEIQNENN</sequence>
<reference evidence="11 12" key="2">
    <citation type="submission" date="2009-02" db="EMBL/GenBank/DDBJ databases">
        <title>Draft genome sequence of Eubacterium hallii (DSM 3353).</title>
        <authorList>
            <person name="Sudarsanam P."/>
            <person name="Ley R."/>
            <person name="Guruge J."/>
            <person name="Turnbaugh P.J."/>
            <person name="Mahowald M."/>
            <person name="Liep D."/>
            <person name="Gordon J."/>
        </authorList>
    </citation>
    <scope>NUCLEOTIDE SEQUENCE [LARGE SCALE GENOMIC DNA]</scope>
    <source>
        <strain evidence="11 12">DSM 3353</strain>
    </source>
</reference>
<protein>
    <recommendedName>
        <fullName evidence="3">Multidrug export protein MepA</fullName>
    </recommendedName>
</protein>
<evidence type="ECO:0000256" key="9">
    <source>
        <dbReference type="ARBA" id="ARBA00023251"/>
    </source>
</evidence>
<evidence type="ECO:0000256" key="8">
    <source>
        <dbReference type="ARBA" id="ARBA00023136"/>
    </source>
</evidence>
<feature type="transmembrane region" description="Helical" evidence="10">
    <location>
        <begin position="109"/>
        <end position="132"/>
    </location>
</feature>
<dbReference type="EMBL" id="ACEP01000049">
    <property type="protein sequence ID" value="EEG37177.1"/>
    <property type="molecule type" value="Genomic_DNA"/>
</dbReference>
<evidence type="ECO:0000256" key="10">
    <source>
        <dbReference type="SAM" id="Phobius"/>
    </source>
</evidence>
<accession>C0EU75</accession>
<organism evidence="11 12">
    <name type="scientific">Anaerobutyricum hallii DSM 3353</name>
    <dbReference type="NCBI Taxonomy" id="411469"/>
    <lineage>
        <taxon>Bacteria</taxon>
        <taxon>Bacillati</taxon>
        <taxon>Bacillota</taxon>
        <taxon>Clostridia</taxon>
        <taxon>Lachnospirales</taxon>
        <taxon>Lachnospiraceae</taxon>
        <taxon>Anaerobutyricum</taxon>
    </lineage>
</organism>
<dbReference type="InterPro" id="IPR048279">
    <property type="entry name" value="MdtK-like"/>
</dbReference>
<evidence type="ECO:0000313" key="11">
    <source>
        <dbReference type="EMBL" id="EEG37177.1"/>
    </source>
</evidence>
<dbReference type="GO" id="GO:0042910">
    <property type="term" value="F:xenobiotic transmembrane transporter activity"/>
    <property type="evidence" value="ECO:0007669"/>
    <property type="project" value="InterPro"/>
</dbReference>
<evidence type="ECO:0000256" key="1">
    <source>
        <dbReference type="ARBA" id="ARBA00004651"/>
    </source>
</evidence>
<gene>
    <name evidence="11" type="ORF">EUBHAL_00959</name>
</gene>
<dbReference type="GO" id="GO:0015297">
    <property type="term" value="F:antiporter activity"/>
    <property type="evidence" value="ECO:0007669"/>
    <property type="project" value="InterPro"/>
</dbReference>
<dbReference type="GO" id="GO:0046677">
    <property type="term" value="P:response to antibiotic"/>
    <property type="evidence" value="ECO:0007669"/>
    <property type="project" value="UniProtKB-KW"/>
</dbReference>
<evidence type="ECO:0000256" key="4">
    <source>
        <dbReference type="ARBA" id="ARBA00022448"/>
    </source>
</evidence>
<feature type="transmembrane region" description="Helical" evidence="10">
    <location>
        <begin position="62"/>
        <end position="88"/>
    </location>
</feature>
<feature type="transmembrane region" description="Helical" evidence="10">
    <location>
        <begin position="210"/>
        <end position="230"/>
    </location>
</feature>
<dbReference type="InterPro" id="IPR051327">
    <property type="entry name" value="MATE_MepA_subfamily"/>
</dbReference>
<dbReference type="PANTHER" id="PTHR43823">
    <property type="entry name" value="SPORULATION PROTEIN YKVU"/>
    <property type="match status" value="1"/>
</dbReference>
<comment type="subcellular location">
    <subcellularLocation>
        <location evidence="1">Cell membrane</location>
        <topology evidence="1">Multi-pass membrane protein</topology>
    </subcellularLocation>
</comment>
<dbReference type="Proteomes" id="UP000003174">
    <property type="component" value="Unassembled WGS sequence"/>
</dbReference>
<evidence type="ECO:0000256" key="7">
    <source>
        <dbReference type="ARBA" id="ARBA00022989"/>
    </source>
</evidence>
<comment type="caution">
    <text evidence="11">The sequence shown here is derived from an EMBL/GenBank/DDBJ whole genome shotgun (WGS) entry which is preliminary data.</text>
</comment>
<evidence type="ECO:0000313" key="12">
    <source>
        <dbReference type="Proteomes" id="UP000003174"/>
    </source>
</evidence>
<feature type="transmembrane region" description="Helical" evidence="10">
    <location>
        <begin position="250"/>
        <end position="266"/>
    </location>
</feature>
<keyword evidence="9" id="KW-0046">Antibiotic resistance</keyword>